<dbReference type="SUPFAM" id="SSF55347">
    <property type="entry name" value="Glyceraldehyde-3-phosphate dehydrogenase-like, C-terminal domain"/>
    <property type="match status" value="1"/>
</dbReference>
<dbReference type="InterPro" id="IPR020831">
    <property type="entry name" value="GlycerAld/Erythrose_P_DH"/>
</dbReference>
<evidence type="ECO:0000313" key="11">
    <source>
        <dbReference type="Proteomes" id="UP000486602"/>
    </source>
</evidence>
<dbReference type="FunFam" id="3.40.50.720:FF:000001">
    <property type="entry name" value="Glyceraldehyde-3-phosphate dehydrogenase"/>
    <property type="match status" value="1"/>
</dbReference>
<dbReference type="SUPFAM" id="SSF51735">
    <property type="entry name" value="NAD(P)-binding Rossmann-fold domains"/>
    <property type="match status" value="1"/>
</dbReference>
<dbReference type="InterPro" id="IPR020829">
    <property type="entry name" value="GlycerAld_3-P_DH_cat"/>
</dbReference>
<feature type="binding site" evidence="6">
    <location>
        <position position="320"/>
    </location>
    <ligand>
        <name>NAD(+)</name>
        <dbReference type="ChEBI" id="CHEBI:57540"/>
    </ligand>
</feature>
<feature type="binding site" evidence="6">
    <location>
        <begin position="14"/>
        <end position="15"/>
    </location>
    <ligand>
        <name>NAD(+)</name>
        <dbReference type="ChEBI" id="CHEBI:57540"/>
    </ligand>
</feature>
<keyword evidence="6" id="KW-0520">NAD</keyword>
<keyword evidence="3" id="KW-0560">Oxidoreductase</keyword>
<accession>A0A7K3WPB1</accession>
<comment type="similarity">
    <text evidence="1 8">Belongs to the glyceraldehyde-3-phosphate dehydrogenase family.</text>
</comment>
<dbReference type="InterPro" id="IPR006424">
    <property type="entry name" value="Glyceraldehyde-3-P_DH_1"/>
</dbReference>
<evidence type="ECO:0000256" key="4">
    <source>
        <dbReference type="PIRSR" id="PIRSR000149-1"/>
    </source>
</evidence>
<dbReference type="GO" id="GO:0006006">
    <property type="term" value="P:glucose metabolic process"/>
    <property type="evidence" value="ECO:0007669"/>
    <property type="project" value="InterPro"/>
</dbReference>
<gene>
    <name evidence="10" type="primary">gap</name>
    <name evidence="10" type="ORF">G3O08_08260</name>
</gene>
<feature type="binding site" evidence="5">
    <location>
        <position position="187"/>
    </location>
    <ligand>
        <name>D-glyceraldehyde 3-phosphate</name>
        <dbReference type="ChEBI" id="CHEBI:59776"/>
    </ligand>
</feature>
<dbReference type="GO" id="GO:0050661">
    <property type="term" value="F:NADP binding"/>
    <property type="evidence" value="ECO:0007669"/>
    <property type="project" value="InterPro"/>
</dbReference>
<dbReference type="Gene3D" id="3.30.360.10">
    <property type="entry name" value="Dihydrodipicolinate Reductase, domain 2"/>
    <property type="match status" value="1"/>
</dbReference>
<organism evidence="10 11">
    <name type="scientific">Cryomorpha ignava</name>
    <dbReference type="NCBI Taxonomy" id="101383"/>
    <lineage>
        <taxon>Bacteria</taxon>
        <taxon>Pseudomonadati</taxon>
        <taxon>Bacteroidota</taxon>
        <taxon>Flavobacteriia</taxon>
        <taxon>Flavobacteriales</taxon>
        <taxon>Cryomorphaceae</taxon>
        <taxon>Cryomorpha</taxon>
    </lineage>
</organism>
<keyword evidence="11" id="KW-1185">Reference proteome</keyword>
<evidence type="ECO:0000256" key="2">
    <source>
        <dbReference type="ARBA" id="ARBA00011881"/>
    </source>
</evidence>
<feature type="site" description="Activates thiol group during catalysis" evidence="7">
    <location>
        <position position="184"/>
    </location>
</feature>
<evidence type="ECO:0000259" key="9">
    <source>
        <dbReference type="SMART" id="SM00846"/>
    </source>
</evidence>
<evidence type="ECO:0000256" key="6">
    <source>
        <dbReference type="PIRSR" id="PIRSR000149-3"/>
    </source>
</evidence>
<dbReference type="FunFam" id="3.30.360.10:FF:000002">
    <property type="entry name" value="Glyceraldehyde-3-phosphate dehydrogenase"/>
    <property type="match status" value="1"/>
</dbReference>
<dbReference type="PRINTS" id="PR00078">
    <property type="entry name" value="G3PDHDRGNASE"/>
</dbReference>
<comment type="caution">
    <text evidence="10">The sequence shown here is derived from an EMBL/GenBank/DDBJ whole genome shotgun (WGS) entry which is preliminary data.</text>
</comment>
<evidence type="ECO:0000256" key="8">
    <source>
        <dbReference type="RuleBase" id="RU000397"/>
    </source>
</evidence>
<feature type="binding site" evidence="5">
    <location>
        <begin position="215"/>
        <end position="216"/>
    </location>
    <ligand>
        <name>D-glyceraldehyde 3-phosphate</name>
        <dbReference type="ChEBI" id="CHEBI:59776"/>
    </ligand>
</feature>
<dbReference type="CDD" id="cd05214">
    <property type="entry name" value="GAPDH_I_N"/>
    <property type="match status" value="1"/>
</dbReference>
<dbReference type="Pfam" id="PF00044">
    <property type="entry name" value="Gp_dh_N"/>
    <property type="match status" value="1"/>
</dbReference>
<evidence type="ECO:0000313" key="10">
    <source>
        <dbReference type="EMBL" id="NEN23493.1"/>
    </source>
</evidence>
<feature type="binding site" evidence="6">
    <location>
        <position position="39"/>
    </location>
    <ligand>
        <name>NAD(+)</name>
        <dbReference type="ChEBI" id="CHEBI:57540"/>
    </ligand>
</feature>
<reference evidence="10 11" key="1">
    <citation type="submission" date="2020-02" db="EMBL/GenBank/DDBJ databases">
        <title>Out from the shadows clarifying the taxonomy of the family Cryomorphaceae and related taxa by utilizing the GTDB taxonomic framework.</title>
        <authorList>
            <person name="Bowman J.P."/>
        </authorList>
    </citation>
    <scope>NUCLEOTIDE SEQUENCE [LARGE SCALE GENOMIC DNA]</scope>
    <source>
        <strain evidence="10 11">QSSC 1-22</strain>
    </source>
</reference>
<evidence type="ECO:0000256" key="5">
    <source>
        <dbReference type="PIRSR" id="PIRSR000149-2"/>
    </source>
</evidence>
<feature type="active site" description="Nucleophile" evidence="4">
    <location>
        <position position="157"/>
    </location>
</feature>
<evidence type="ECO:0000256" key="1">
    <source>
        <dbReference type="ARBA" id="ARBA00007406"/>
    </source>
</evidence>
<dbReference type="EMBL" id="JAAGVY010000011">
    <property type="protein sequence ID" value="NEN23493.1"/>
    <property type="molecule type" value="Genomic_DNA"/>
</dbReference>
<dbReference type="SMART" id="SM00846">
    <property type="entry name" value="Gp_dh_N"/>
    <property type="match status" value="1"/>
</dbReference>
<feature type="domain" description="Glyceraldehyde 3-phosphate dehydrogenase NAD(P) binding" evidence="9">
    <location>
        <begin position="5"/>
        <end position="157"/>
    </location>
</feature>
<evidence type="ECO:0000256" key="3">
    <source>
        <dbReference type="ARBA" id="ARBA00023002"/>
    </source>
</evidence>
<name>A0A7K3WPB1_9FLAO</name>
<dbReference type="PIRSF" id="PIRSF000149">
    <property type="entry name" value="GAP_DH"/>
    <property type="match status" value="1"/>
</dbReference>
<dbReference type="InterPro" id="IPR020828">
    <property type="entry name" value="GlycerAld_3-P_DH_NAD(P)-bd"/>
</dbReference>
<dbReference type="Pfam" id="PF02800">
    <property type="entry name" value="Gp_dh_C"/>
    <property type="match status" value="1"/>
</dbReference>
<feature type="binding site" evidence="5">
    <location>
        <begin position="156"/>
        <end position="158"/>
    </location>
    <ligand>
        <name>D-glyceraldehyde 3-phosphate</name>
        <dbReference type="ChEBI" id="CHEBI:59776"/>
    </ligand>
</feature>
<dbReference type="Gene3D" id="3.40.50.720">
    <property type="entry name" value="NAD(P)-binding Rossmann-like Domain"/>
    <property type="match status" value="1"/>
</dbReference>
<dbReference type="Proteomes" id="UP000486602">
    <property type="component" value="Unassembled WGS sequence"/>
</dbReference>
<protein>
    <submittedName>
        <fullName evidence="10">Type I glyceraldehyde-3-phosphate dehydrogenase</fullName>
    </submittedName>
</protein>
<evidence type="ECO:0000256" key="7">
    <source>
        <dbReference type="PIRSR" id="PIRSR000149-4"/>
    </source>
</evidence>
<dbReference type="GO" id="GO:0016620">
    <property type="term" value="F:oxidoreductase activity, acting on the aldehyde or oxo group of donors, NAD or NADP as acceptor"/>
    <property type="evidence" value="ECO:0007669"/>
    <property type="project" value="InterPro"/>
</dbReference>
<dbReference type="RefSeq" id="WP_163284781.1">
    <property type="nucleotide sequence ID" value="NZ_JAAGVY010000011.1"/>
</dbReference>
<proteinExistence type="inferred from homology"/>
<keyword evidence="6" id="KW-0547">Nucleotide-binding</keyword>
<dbReference type="PANTHER" id="PTHR43148">
    <property type="entry name" value="GLYCERALDEHYDE-3-PHOSPHATE DEHYDROGENASE 2"/>
    <property type="match status" value="1"/>
</dbReference>
<feature type="binding site" evidence="5">
    <location>
        <position position="238"/>
    </location>
    <ligand>
        <name>D-glyceraldehyde 3-phosphate</name>
        <dbReference type="ChEBI" id="CHEBI:59776"/>
    </ligand>
</feature>
<dbReference type="NCBIfam" id="TIGR01534">
    <property type="entry name" value="GAPDH-I"/>
    <property type="match status" value="1"/>
</dbReference>
<dbReference type="InterPro" id="IPR036291">
    <property type="entry name" value="NAD(P)-bd_dom_sf"/>
</dbReference>
<dbReference type="GO" id="GO:0051287">
    <property type="term" value="F:NAD binding"/>
    <property type="evidence" value="ECO:0007669"/>
    <property type="project" value="InterPro"/>
</dbReference>
<dbReference type="CDD" id="cd18126">
    <property type="entry name" value="GAPDH_I_C"/>
    <property type="match status" value="1"/>
</dbReference>
<comment type="subunit">
    <text evidence="2">Homotetramer.</text>
</comment>
<feature type="binding site" evidence="6">
    <location>
        <position position="125"/>
    </location>
    <ligand>
        <name>NAD(+)</name>
        <dbReference type="ChEBI" id="CHEBI:57540"/>
    </ligand>
</feature>
<sequence length="340" mass="37277">MNEKTRVAINGFGRIGRGFMRQLLASPYANEIEIVAINDLGKADVLAHLFEFDSVHGRFTGAVTFSENALIFNGLEIPLTHISDPDKLNWKPYAPDVVIECTGKFKTQEAALKHVAAGAKRVIISAVAKGEEIKTIVLGANEELLDGSEKVISNASCTTNCAAPMVEIIDRNFEIESGYITTVHSYTSDQTLHDRPHEDFRRARAAALSIIPTTTGAAKAITRVFPKLDGRLGGAGIRVPVPNGSLTDITYIVKKKTDAAEVNRVFEEAAAAGRWKGYLEYTDKPIVSVDVVGNTHSCVYDSLLTSVIGNMVKVVGWYDNEIGYSSRLIDLVRYWSKQWD</sequence>
<dbReference type="AlphaFoldDB" id="A0A7K3WPB1"/>